<comment type="caution">
    <text evidence="8">The sequence shown here is derived from an EMBL/GenBank/DDBJ whole genome shotgun (WGS) entry which is preliminary data.</text>
</comment>
<evidence type="ECO:0000256" key="2">
    <source>
        <dbReference type="ARBA" id="ARBA00008668"/>
    </source>
</evidence>
<comment type="similarity">
    <text evidence="2">Belongs to the 'GDSL' lipolytic enzyme family.</text>
</comment>
<dbReference type="PANTHER" id="PTHR45650:SF14">
    <property type="entry name" value="GDSL ESTERASE_LIPASE 7-LIKE"/>
    <property type="match status" value="1"/>
</dbReference>
<dbReference type="Pfam" id="PF00657">
    <property type="entry name" value="Lipase_GDSL"/>
    <property type="match status" value="1"/>
</dbReference>
<keyword evidence="4" id="KW-0732">Signal</keyword>
<dbReference type="PROSITE" id="PS01098">
    <property type="entry name" value="LIPASE_GDSL_SER"/>
    <property type="match status" value="1"/>
</dbReference>
<evidence type="ECO:0000256" key="7">
    <source>
        <dbReference type="ARBA" id="ARBA00023098"/>
    </source>
</evidence>
<keyword evidence="5" id="KW-0378">Hydrolase</keyword>
<evidence type="ECO:0000256" key="3">
    <source>
        <dbReference type="ARBA" id="ARBA00022525"/>
    </source>
</evidence>
<name>A0AAN8UIN5_9MAGN</name>
<dbReference type="CDD" id="cd01837">
    <property type="entry name" value="SGNH_plant_lipase_like"/>
    <property type="match status" value="1"/>
</dbReference>
<dbReference type="Gene3D" id="3.40.50.1110">
    <property type="entry name" value="SGNH hydrolase"/>
    <property type="match status" value="1"/>
</dbReference>
<dbReference type="Proteomes" id="UP001370490">
    <property type="component" value="Unassembled WGS sequence"/>
</dbReference>
<organism evidence="8 9">
    <name type="scientific">Dillenia turbinata</name>
    <dbReference type="NCBI Taxonomy" id="194707"/>
    <lineage>
        <taxon>Eukaryota</taxon>
        <taxon>Viridiplantae</taxon>
        <taxon>Streptophyta</taxon>
        <taxon>Embryophyta</taxon>
        <taxon>Tracheophyta</taxon>
        <taxon>Spermatophyta</taxon>
        <taxon>Magnoliopsida</taxon>
        <taxon>eudicotyledons</taxon>
        <taxon>Gunneridae</taxon>
        <taxon>Pentapetalae</taxon>
        <taxon>Dilleniales</taxon>
        <taxon>Dilleniaceae</taxon>
        <taxon>Dillenia</taxon>
    </lineage>
</organism>
<dbReference type="InterPro" id="IPR036514">
    <property type="entry name" value="SGNH_hydro_sf"/>
</dbReference>
<dbReference type="InterPro" id="IPR051238">
    <property type="entry name" value="GDSL_esterase/lipase"/>
</dbReference>
<dbReference type="GO" id="GO:0016042">
    <property type="term" value="P:lipid catabolic process"/>
    <property type="evidence" value="ECO:0007669"/>
    <property type="project" value="UniProtKB-KW"/>
</dbReference>
<keyword evidence="6" id="KW-0442">Lipid degradation</keyword>
<reference evidence="8 9" key="1">
    <citation type="submission" date="2023-12" db="EMBL/GenBank/DDBJ databases">
        <title>A high-quality genome assembly for Dillenia turbinata (Dilleniales).</title>
        <authorList>
            <person name="Chanderbali A."/>
        </authorList>
    </citation>
    <scope>NUCLEOTIDE SEQUENCE [LARGE SCALE GENOMIC DNA]</scope>
    <source>
        <strain evidence="8">LSX21</strain>
        <tissue evidence="8">Leaf</tissue>
    </source>
</reference>
<dbReference type="InterPro" id="IPR001087">
    <property type="entry name" value="GDSL"/>
</dbReference>
<keyword evidence="7" id="KW-0443">Lipid metabolism</keyword>
<sequence length="335" mass="37884">MSKLQAILIISLVIFYPYVIVESKDLPAASALYLFGDSLLDAGNNNYLPTIARVNYPPYGIDFPQGSTGRFTNGKTVGDFIDHINTNAKIYILIMKQDLIFVLLGQCLHLDEQVDLFNRTIEAELKKKFNTREELSDYLGNSLLVMYMGNNDYLYYVKANYTKSEGPPRDHQQFSDVLLHQFYNNFQRLYSLGARKIAIFEIGPLGCLPTVIKRFGTGDECVEDVNQVITYFNHKLKIMLSNLTSTLPGSSFALSPSYSLAYDAIKNPTKYGLTDSSKPCCITWANMTATCIPFLPPCPDYQNHFFWDSLHPTEAVNLVTSNHFKNSTFFSLNLV</sequence>
<evidence type="ECO:0000256" key="4">
    <source>
        <dbReference type="ARBA" id="ARBA00022729"/>
    </source>
</evidence>
<evidence type="ECO:0000313" key="9">
    <source>
        <dbReference type="Proteomes" id="UP001370490"/>
    </source>
</evidence>
<gene>
    <name evidence="8" type="ORF">RJ641_023015</name>
</gene>
<dbReference type="InterPro" id="IPR035669">
    <property type="entry name" value="SGNH_plant_lipase-like"/>
</dbReference>
<accession>A0AAN8UIN5</accession>
<dbReference type="InterPro" id="IPR008265">
    <property type="entry name" value="Lipase_GDSL_AS"/>
</dbReference>
<keyword evidence="9" id="KW-1185">Reference proteome</keyword>
<dbReference type="GO" id="GO:0016298">
    <property type="term" value="F:lipase activity"/>
    <property type="evidence" value="ECO:0007669"/>
    <property type="project" value="InterPro"/>
</dbReference>
<evidence type="ECO:0000256" key="5">
    <source>
        <dbReference type="ARBA" id="ARBA00022801"/>
    </source>
</evidence>
<evidence type="ECO:0000256" key="1">
    <source>
        <dbReference type="ARBA" id="ARBA00004613"/>
    </source>
</evidence>
<dbReference type="GO" id="GO:0005576">
    <property type="term" value="C:extracellular region"/>
    <property type="evidence" value="ECO:0007669"/>
    <property type="project" value="UniProtKB-SubCell"/>
</dbReference>
<protein>
    <submittedName>
        <fullName evidence="8">GDSL lipase/esterase</fullName>
    </submittedName>
</protein>
<dbReference type="EMBL" id="JBAMMX010000027">
    <property type="protein sequence ID" value="KAK6913414.1"/>
    <property type="molecule type" value="Genomic_DNA"/>
</dbReference>
<dbReference type="AlphaFoldDB" id="A0AAN8UIN5"/>
<evidence type="ECO:0000256" key="6">
    <source>
        <dbReference type="ARBA" id="ARBA00022963"/>
    </source>
</evidence>
<comment type="subcellular location">
    <subcellularLocation>
        <location evidence="1">Secreted</location>
    </subcellularLocation>
</comment>
<dbReference type="PANTHER" id="PTHR45650">
    <property type="entry name" value="GDSL-LIKE LIPASE/ACYLHYDROLASE-RELATED"/>
    <property type="match status" value="1"/>
</dbReference>
<evidence type="ECO:0000313" key="8">
    <source>
        <dbReference type="EMBL" id="KAK6913414.1"/>
    </source>
</evidence>
<proteinExistence type="inferred from homology"/>
<keyword evidence="3" id="KW-0964">Secreted</keyword>